<comment type="caution">
    <text evidence="2">The sequence shown here is derived from an EMBL/GenBank/DDBJ whole genome shotgun (WGS) entry which is preliminary data.</text>
</comment>
<proteinExistence type="predicted"/>
<feature type="region of interest" description="Disordered" evidence="1">
    <location>
        <begin position="1"/>
        <end position="27"/>
    </location>
</feature>
<sequence>MTLCAPVPSPGGTSSGGPADGPGAAAPEVACRSHLPGHRMPRLLAELVRRSPWGWRRGTVTAVSPDGWILLDCSEHRLGEDGVGVLGRTPVHAWHHVDLSARLLPGTAVRLHQRAVRHPDAPLGVGSAALAAPPGVLPGLVSLHVAQGPAPVPDPVALEEWAAPTDAVVIDLRTREPIGLRH</sequence>
<gene>
    <name evidence="2" type="ORF">FMM08_08475</name>
</gene>
<reference evidence="2 3" key="1">
    <citation type="submission" date="2019-07" db="EMBL/GenBank/DDBJ databases">
        <title>Quadrisphaera sp. strain DD2A genome sequencing and assembly.</title>
        <authorList>
            <person name="Kim I."/>
        </authorList>
    </citation>
    <scope>NUCLEOTIDE SEQUENCE [LARGE SCALE GENOMIC DNA]</scope>
    <source>
        <strain evidence="2 3">DD2A</strain>
    </source>
</reference>
<evidence type="ECO:0000313" key="2">
    <source>
        <dbReference type="EMBL" id="TXR56760.1"/>
    </source>
</evidence>
<dbReference type="Proteomes" id="UP000321234">
    <property type="component" value="Unassembled WGS sequence"/>
</dbReference>
<keyword evidence="3" id="KW-1185">Reference proteome</keyword>
<name>A0A5C8ZIR0_9ACTN</name>
<organism evidence="2 3">
    <name type="scientific">Quadrisphaera setariae</name>
    <dbReference type="NCBI Taxonomy" id="2593304"/>
    <lineage>
        <taxon>Bacteria</taxon>
        <taxon>Bacillati</taxon>
        <taxon>Actinomycetota</taxon>
        <taxon>Actinomycetes</taxon>
        <taxon>Kineosporiales</taxon>
        <taxon>Kineosporiaceae</taxon>
        <taxon>Quadrisphaera</taxon>
    </lineage>
</organism>
<dbReference type="AlphaFoldDB" id="A0A5C8ZIR0"/>
<accession>A0A5C8ZIR0</accession>
<evidence type="ECO:0000256" key="1">
    <source>
        <dbReference type="SAM" id="MobiDB-lite"/>
    </source>
</evidence>
<protein>
    <submittedName>
        <fullName evidence="2">Uncharacterized protein</fullName>
    </submittedName>
</protein>
<dbReference type="EMBL" id="VKAC01000004">
    <property type="protein sequence ID" value="TXR56760.1"/>
    <property type="molecule type" value="Genomic_DNA"/>
</dbReference>
<dbReference type="RefSeq" id="WP_147925889.1">
    <property type="nucleotide sequence ID" value="NZ_VKAC01000004.1"/>
</dbReference>
<dbReference type="OrthoDB" id="5189813at2"/>
<evidence type="ECO:0000313" key="3">
    <source>
        <dbReference type="Proteomes" id="UP000321234"/>
    </source>
</evidence>